<dbReference type="Pfam" id="PF03732">
    <property type="entry name" value="Retrotrans_gag"/>
    <property type="match status" value="1"/>
</dbReference>
<gene>
    <name evidence="5" type="primary">LOC108663040</name>
</gene>
<dbReference type="InterPro" id="IPR019103">
    <property type="entry name" value="Peptidase_aspartic_DDI1-type"/>
</dbReference>
<dbReference type="PANTHER" id="PTHR33067">
    <property type="entry name" value="RNA-DIRECTED DNA POLYMERASE-RELATED"/>
    <property type="match status" value="1"/>
</dbReference>
<dbReference type="GeneID" id="108663040"/>
<dbReference type="Gramene" id="Tc08v2_t015020.1">
    <property type="protein sequence ID" value="Tc08v2_p015020.1"/>
    <property type="gene ID" value="Tc08v2_g015020"/>
</dbReference>
<dbReference type="InterPro" id="IPR021109">
    <property type="entry name" value="Peptidase_aspartic_dom_sf"/>
</dbReference>
<dbReference type="InterPro" id="IPR005162">
    <property type="entry name" value="Retrotrans_gag_dom"/>
</dbReference>
<sequence>MVKENNYNGNNAINLVPEANRALQDYAIPLLQGLHRSIRRPSINANKFEIKPAYIQMIQSSVQFGKLPNDDPNSHLVNFLEIYDAFKYNRVTDNAIRLRLFSFSLRDKAKSWLNSLPNGSITTLEDLGQKFLAKFFSPTKIAKMRNDITSFIQFDVGLIKITIDVAVVGALMSKNAADAYNLLEEMASIIINGLQKGPSNPNLNMPPGIQRQARPPIPEKKSQTQVGQLANSINNKPQGALPSDTQVNPKGNEHCNAVTLRSGKEVEGVNEKSIEYSKKHIYDEKVIVEKEVEVEKTDNGQVKNRGNSQANYLPPSFPQRLKKQKLDKQFKKFLNVFKKLHINIPFAKVLENMPSYVKFLKDILTKKRKLEDFEIVALTEECSAIIQNKLPPKLKDLGSFSIPCTINRFKFTKALWDLGAGVSIMPLSIAEKLGLNEIRPTIVSLQLADKTIRYLVGIIEDVLVKVGHLYILVDFIVLEMEEDLEIPLILGRPFLATAGVIIDVREGKITFKVGEEVIGFEKSKKKKIKKAETKCFSIAAFKGIVVALDKPRKVERLSTAALKPKV</sequence>
<feature type="compositionally biased region" description="Polar residues" evidence="1">
    <location>
        <begin position="299"/>
        <end position="311"/>
    </location>
</feature>
<dbReference type="AlphaFoldDB" id="A0AB32WQJ7"/>
<reference evidence="4" key="1">
    <citation type="journal article" date="1997" name="Nucleic Acids Res.">
        <title>tRNAscan-SE: a program for improved detection of transfer RNA genes in genomic sequence.</title>
        <authorList>
            <person name="Lowe T.M."/>
            <person name="Eddy S.R."/>
        </authorList>
    </citation>
    <scope>NUCLEOTIDE SEQUENCE [LARGE SCALE GENOMIC DNA]</scope>
    <source>
        <strain evidence="4">r\B97-61/B2</strain>
    </source>
</reference>
<proteinExistence type="predicted"/>
<evidence type="ECO:0000259" key="3">
    <source>
        <dbReference type="Pfam" id="PF09668"/>
    </source>
</evidence>
<evidence type="ECO:0000256" key="1">
    <source>
        <dbReference type="SAM" id="MobiDB-lite"/>
    </source>
</evidence>
<dbReference type="PANTHER" id="PTHR33067:SF31">
    <property type="entry name" value="RNA-DIRECTED DNA POLYMERASE"/>
    <property type="match status" value="1"/>
</dbReference>
<feature type="region of interest" description="Disordered" evidence="1">
    <location>
        <begin position="297"/>
        <end position="316"/>
    </location>
</feature>
<reference evidence="5" key="2">
    <citation type="submission" date="2025-08" db="UniProtKB">
        <authorList>
            <consortium name="RefSeq"/>
        </authorList>
    </citation>
    <scope>IDENTIFICATION</scope>
</reference>
<dbReference type="Pfam" id="PF09668">
    <property type="entry name" value="Asp_protease"/>
    <property type="match status" value="1"/>
</dbReference>
<dbReference type="GO" id="GO:0004190">
    <property type="term" value="F:aspartic-type endopeptidase activity"/>
    <property type="evidence" value="ECO:0007669"/>
    <property type="project" value="InterPro"/>
</dbReference>
<dbReference type="RefSeq" id="XP_017981021.1">
    <property type="nucleotide sequence ID" value="XM_018125532.1"/>
</dbReference>
<dbReference type="Gene3D" id="2.40.70.10">
    <property type="entry name" value="Acid Proteases"/>
    <property type="match status" value="1"/>
</dbReference>
<feature type="domain" description="Retrotransposon gag" evidence="2">
    <location>
        <begin position="99"/>
        <end position="153"/>
    </location>
</feature>
<dbReference type="KEGG" id="tcc:108663040"/>
<protein>
    <submittedName>
        <fullName evidence="5">Uncharacterized protein LOC108663040</fullName>
    </submittedName>
</protein>
<evidence type="ECO:0000259" key="2">
    <source>
        <dbReference type="Pfam" id="PF03732"/>
    </source>
</evidence>
<evidence type="ECO:0000313" key="4">
    <source>
        <dbReference type="Proteomes" id="UP000694886"/>
    </source>
</evidence>
<accession>A0AB32WQJ7</accession>
<evidence type="ECO:0000313" key="5">
    <source>
        <dbReference type="RefSeq" id="XP_017981021.1"/>
    </source>
</evidence>
<dbReference type="Proteomes" id="UP000694886">
    <property type="component" value="Chromosome 8"/>
</dbReference>
<dbReference type="SUPFAM" id="SSF50630">
    <property type="entry name" value="Acid proteases"/>
    <property type="match status" value="1"/>
</dbReference>
<feature type="domain" description="Aspartic peptidase DDI1-type" evidence="3">
    <location>
        <begin position="400"/>
        <end position="503"/>
    </location>
</feature>
<name>A0AB32WQJ7_THECC</name>
<dbReference type="CDD" id="cd00303">
    <property type="entry name" value="retropepsin_like"/>
    <property type="match status" value="1"/>
</dbReference>
<organism evidence="4 5">
    <name type="scientific">Theobroma cacao</name>
    <name type="common">Cacao</name>
    <name type="synonym">Cocoa</name>
    <dbReference type="NCBI Taxonomy" id="3641"/>
    <lineage>
        <taxon>Eukaryota</taxon>
        <taxon>Viridiplantae</taxon>
        <taxon>Streptophyta</taxon>
        <taxon>Embryophyta</taxon>
        <taxon>Tracheophyta</taxon>
        <taxon>Spermatophyta</taxon>
        <taxon>Magnoliopsida</taxon>
        <taxon>eudicotyledons</taxon>
        <taxon>Gunneridae</taxon>
        <taxon>Pentapetalae</taxon>
        <taxon>rosids</taxon>
        <taxon>malvids</taxon>
        <taxon>Malvales</taxon>
        <taxon>Malvaceae</taxon>
        <taxon>Byttnerioideae</taxon>
        <taxon>Theobroma</taxon>
    </lineage>
</organism>
<dbReference type="GO" id="GO:0006508">
    <property type="term" value="P:proteolysis"/>
    <property type="evidence" value="ECO:0007669"/>
    <property type="project" value="InterPro"/>
</dbReference>